<feature type="transmembrane region" description="Helical" evidence="6">
    <location>
        <begin position="91"/>
        <end position="110"/>
    </location>
</feature>
<feature type="transmembrane region" description="Helical" evidence="6">
    <location>
        <begin position="339"/>
        <end position="356"/>
    </location>
</feature>
<feature type="transmembrane region" description="Helical" evidence="6">
    <location>
        <begin position="158"/>
        <end position="176"/>
    </location>
</feature>
<feature type="domain" description="Major facilitator superfamily (MFS) profile" evidence="7">
    <location>
        <begin position="1"/>
        <end position="357"/>
    </location>
</feature>
<dbReference type="GeneID" id="4353430"/>
<dbReference type="RefSeq" id="XP_001216875.1">
    <property type="nucleotide sequence ID" value="XM_001216875.1"/>
</dbReference>
<evidence type="ECO:0000259" key="7">
    <source>
        <dbReference type="PROSITE" id="PS50850"/>
    </source>
</evidence>
<keyword evidence="4 6" id="KW-1133">Transmembrane helix</keyword>
<dbReference type="EMBL" id="CH476605">
    <property type="protein sequence ID" value="EAU31427.1"/>
    <property type="molecule type" value="Genomic_DNA"/>
</dbReference>
<evidence type="ECO:0000256" key="2">
    <source>
        <dbReference type="ARBA" id="ARBA00010992"/>
    </source>
</evidence>
<dbReference type="InterPro" id="IPR050360">
    <property type="entry name" value="MFS_Sugar_Transporters"/>
</dbReference>
<dbReference type="Pfam" id="PF00083">
    <property type="entry name" value="Sugar_tr"/>
    <property type="match status" value="1"/>
</dbReference>
<dbReference type="OMA" id="FTSEAGW"/>
<reference evidence="9" key="1">
    <citation type="submission" date="2005-09" db="EMBL/GenBank/DDBJ databases">
        <title>Annotation of the Aspergillus terreus NIH2624 genome.</title>
        <authorList>
            <person name="Birren B.W."/>
            <person name="Lander E.S."/>
            <person name="Galagan J.E."/>
            <person name="Nusbaum C."/>
            <person name="Devon K."/>
            <person name="Henn M."/>
            <person name="Ma L.-J."/>
            <person name="Jaffe D.B."/>
            <person name="Butler J."/>
            <person name="Alvarez P."/>
            <person name="Gnerre S."/>
            <person name="Grabherr M."/>
            <person name="Kleber M."/>
            <person name="Mauceli E.W."/>
            <person name="Brockman W."/>
            <person name="Rounsley S."/>
            <person name="Young S.K."/>
            <person name="LaButti K."/>
            <person name="Pushparaj V."/>
            <person name="DeCaprio D."/>
            <person name="Crawford M."/>
            <person name="Koehrsen M."/>
            <person name="Engels R."/>
            <person name="Montgomery P."/>
            <person name="Pearson M."/>
            <person name="Howarth C."/>
            <person name="Larson L."/>
            <person name="Luoma S."/>
            <person name="White J."/>
            <person name="Alvarado L."/>
            <person name="Kodira C.D."/>
            <person name="Zeng Q."/>
            <person name="Oleary S."/>
            <person name="Yandava C."/>
            <person name="Denning D.W."/>
            <person name="Nierman W.C."/>
            <person name="Milne T."/>
            <person name="Madden K."/>
        </authorList>
    </citation>
    <scope>NUCLEOTIDE SEQUENCE [LARGE SCALE GENOMIC DNA]</scope>
    <source>
        <strain evidence="9">NIH 2624 / FGSC A1156</strain>
    </source>
</reference>
<feature type="transmembrane region" description="Helical" evidence="6">
    <location>
        <begin position="62"/>
        <end position="84"/>
    </location>
</feature>
<accession>Q0CDI0</accession>
<keyword evidence="5 6" id="KW-0472">Membrane</keyword>
<dbReference type="PANTHER" id="PTHR48022:SF64">
    <property type="entry name" value="MAJOR FACILITATOR SUPERFAMILY (MFS) PROFILE DOMAIN-CONTAINING PROTEIN"/>
    <property type="match status" value="1"/>
</dbReference>
<evidence type="ECO:0000256" key="4">
    <source>
        <dbReference type="ARBA" id="ARBA00022989"/>
    </source>
</evidence>
<feature type="transmembrane region" description="Helical" evidence="6">
    <location>
        <begin position="272"/>
        <end position="294"/>
    </location>
</feature>
<comment type="similarity">
    <text evidence="2">Belongs to the major facilitator superfamily. Sugar transporter (TC 2.A.1.1) family.</text>
</comment>
<dbReference type="VEuPathDB" id="FungiDB:ATEG_08254"/>
<name>Q0CDI0_ASPTN</name>
<dbReference type="AlphaFoldDB" id="Q0CDI0"/>
<dbReference type="HOGENOM" id="CLU_001265_30_13_1"/>
<dbReference type="InterPro" id="IPR036259">
    <property type="entry name" value="MFS_trans_sf"/>
</dbReference>
<dbReference type="InterPro" id="IPR005828">
    <property type="entry name" value="MFS_sugar_transport-like"/>
</dbReference>
<dbReference type="Gene3D" id="1.20.1250.20">
    <property type="entry name" value="MFS general substrate transporter like domains"/>
    <property type="match status" value="1"/>
</dbReference>
<gene>
    <name evidence="8" type="ORF">ATEG_08254</name>
</gene>
<dbReference type="Proteomes" id="UP000007963">
    <property type="component" value="Unassembled WGS sequence"/>
</dbReference>
<sequence>MDTSKDVGKEDASAEHVELPSQCTSSFQIPEVTWWKHTGLRKLYALMPILLLDFGNPTGSSLGFLTAIQNIGGICALLFSSYIADLLGRRVGVVIGNVVILVGTVIQVVPSVNRGMFIAGRFLVGFGSNIAQGSAPLLITELAHPQHRGTLTTMYNTLWYCGSIIAAWTVFGSIKYTSDASWRIPVAMQAALPTIQLLGIWLLPDSPRWLCAKGKDKEAFDVLVKYHSSRDHNDQFCQWQFQEIKNTVMLERATSGDGWTLLVKTPGNRKRLLLIALVSFFSQCSGNGLVSYYIHSILTSVGIESSRDQAIINGGLQIWSFLVAIGFSAFLVDVLGRRKLFMIAGVGMLITFSIWTG</sequence>
<proteinExistence type="inferred from homology"/>
<comment type="subcellular location">
    <subcellularLocation>
        <location evidence="1">Membrane</location>
        <topology evidence="1">Multi-pass membrane protein</topology>
    </subcellularLocation>
</comment>
<dbReference type="GO" id="GO:0005351">
    <property type="term" value="F:carbohydrate:proton symporter activity"/>
    <property type="evidence" value="ECO:0007669"/>
    <property type="project" value="TreeGrafter"/>
</dbReference>
<evidence type="ECO:0000313" key="9">
    <source>
        <dbReference type="Proteomes" id="UP000007963"/>
    </source>
</evidence>
<dbReference type="PANTHER" id="PTHR48022">
    <property type="entry name" value="PLASTIDIC GLUCOSE TRANSPORTER 4"/>
    <property type="match status" value="1"/>
</dbReference>
<evidence type="ECO:0000256" key="6">
    <source>
        <dbReference type="SAM" id="Phobius"/>
    </source>
</evidence>
<evidence type="ECO:0000313" key="8">
    <source>
        <dbReference type="EMBL" id="EAU31427.1"/>
    </source>
</evidence>
<evidence type="ECO:0000256" key="5">
    <source>
        <dbReference type="ARBA" id="ARBA00023136"/>
    </source>
</evidence>
<dbReference type="PROSITE" id="PS50850">
    <property type="entry name" value="MFS"/>
    <property type="match status" value="1"/>
</dbReference>
<protein>
    <recommendedName>
        <fullName evidence="7">Major facilitator superfamily (MFS) profile domain-containing protein</fullName>
    </recommendedName>
</protein>
<dbReference type="InterPro" id="IPR020846">
    <property type="entry name" value="MFS_dom"/>
</dbReference>
<dbReference type="GO" id="GO:0016020">
    <property type="term" value="C:membrane"/>
    <property type="evidence" value="ECO:0007669"/>
    <property type="project" value="UniProtKB-SubCell"/>
</dbReference>
<feature type="transmembrane region" description="Helical" evidence="6">
    <location>
        <begin position="314"/>
        <end position="332"/>
    </location>
</feature>
<dbReference type="InterPro" id="IPR005829">
    <property type="entry name" value="Sugar_transporter_CS"/>
</dbReference>
<keyword evidence="3 6" id="KW-0812">Transmembrane</keyword>
<evidence type="ECO:0000256" key="3">
    <source>
        <dbReference type="ARBA" id="ARBA00022692"/>
    </source>
</evidence>
<dbReference type="PROSITE" id="PS00216">
    <property type="entry name" value="SUGAR_TRANSPORT_1"/>
    <property type="match status" value="2"/>
</dbReference>
<organism evidence="8 9">
    <name type="scientific">Aspergillus terreus (strain NIH 2624 / FGSC A1156)</name>
    <dbReference type="NCBI Taxonomy" id="341663"/>
    <lineage>
        <taxon>Eukaryota</taxon>
        <taxon>Fungi</taxon>
        <taxon>Dikarya</taxon>
        <taxon>Ascomycota</taxon>
        <taxon>Pezizomycotina</taxon>
        <taxon>Eurotiomycetes</taxon>
        <taxon>Eurotiomycetidae</taxon>
        <taxon>Eurotiales</taxon>
        <taxon>Aspergillaceae</taxon>
        <taxon>Aspergillus</taxon>
        <taxon>Aspergillus subgen. Circumdati</taxon>
    </lineage>
</organism>
<dbReference type="OrthoDB" id="6133115at2759"/>
<dbReference type="eggNOG" id="KOG0254">
    <property type="taxonomic scope" value="Eukaryota"/>
</dbReference>
<evidence type="ECO:0000256" key="1">
    <source>
        <dbReference type="ARBA" id="ARBA00004141"/>
    </source>
</evidence>
<dbReference type="SUPFAM" id="SSF103473">
    <property type="entry name" value="MFS general substrate transporter"/>
    <property type="match status" value="1"/>
</dbReference>